<accession>A0A5Q3QBJ6</accession>
<dbReference type="PIRSF" id="PIRSF000189">
    <property type="entry name" value="D-aa_oxidase"/>
    <property type="match status" value="1"/>
</dbReference>
<sequence>MLVVGAGVQGLTTATVLAESGVDVRVRTAEAPRDTTSSVAAAMWGPTFLQPTERVTGWTLDSHAAFTALADEQDTGVRIVGGRVAARIDLGDEIPDEARAVSDLAPCAPSDLPAGFVSGYRMSVPLIDMPGYLEYLVDRLVRAGGRLSLSPVSTLRAATEDAPIVVNCTGVGAHELVGDPQVRPVRGQHVVVRNPGIEEYFMEVGPDDRWAGIFPHGERLILGGDAREHDWNRESDPVSTSGILRRCAAIDDRLAEPVVLDVMVGLRPGRPAVRLEIEDYEGARIVHNYGHGGGGVTLSWGCAHEAAALAAAAL</sequence>
<feature type="domain" description="FAD dependent oxidoreductase" evidence="10">
    <location>
        <begin position="2"/>
        <end position="309"/>
    </location>
</feature>
<dbReference type="InterPro" id="IPR006076">
    <property type="entry name" value="FAD-dep_OxRdtase"/>
</dbReference>
<dbReference type="KEGG" id="sace:GIY23_04150"/>
<comment type="similarity">
    <text evidence="2">Belongs to the DAMOX/DASOX family.</text>
</comment>
<dbReference type="Pfam" id="PF01266">
    <property type="entry name" value="DAO"/>
    <property type="match status" value="1"/>
</dbReference>
<comment type="catalytic activity">
    <reaction evidence="8">
        <text>a D-alpha-amino acid + O2 + H2O = a 2-oxocarboxylate + H2O2 + NH4(+)</text>
        <dbReference type="Rhea" id="RHEA:21816"/>
        <dbReference type="ChEBI" id="CHEBI:15377"/>
        <dbReference type="ChEBI" id="CHEBI:15379"/>
        <dbReference type="ChEBI" id="CHEBI:16240"/>
        <dbReference type="ChEBI" id="CHEBI:28938"/>
        <dbReference type="ChEBI" id="CHEBI:35179"/>
        <dbReference type="ChEBI" id="CHEBI:59871"/>
        <dbReference type="EC" id="1.4.3.3"/>
    </reaction>
    <physiologicalReaction direction="left-to-right" evidence="8">
        <dbReference type="Rhea" id="RHEA:21817"/>
    </physiologicalReaction>
</comment>
<evidence type="ECO:0000259" key="10">
    <source>
        <dbReference type="Pfam" id="PF01266"/>
    </source>
</evidence>
<evidence type="ECO:0000313" key="12">
    <source>
        <dbReference type="Proteomes" id="UP000371041"/>
    </source>
</evidence>
<evidence type="ECO:0000256" key="5">
    <source>
        <dbReference type="ARBA" id="ARBA00023002"/>
    </source>
</evidence>
<dbReference type="PANTHER" id="PTHR11530">
    <property type="entry name" value="D-AMINO ACID OXIDASE"/>
    <property type="match status" value="1"/>
</dbReference>
<reference evidence="12" key="1">
    <citation type="submission" date="2019-11" db="EMBL/GenBank/DDBJ databases">
        <title>The complete genome sequence of Saccharopolyspora sp. E2A.</title>
        <authorList>
            <person name="Zhang G."/>
        </authorList>
    </citation>
    <scope>NUCLEOTIDE SEQUENCE [LARGE SCALE GENOMIC DNA]</scope>
    <source>
        <strain evidence="12">E2A</strain>
    </source>
</reference>
<gene>
    <name evidence="11" type="ORF">GIY23_04150</name>
</gene>
<dbReference type="SUPFAM" id="SSF54373">
    <property type="entry name" value="FAD-linked reductases, C-terminal domain"/>
    <property type="match status" value="1"/>
</dbReference>
<dbReference type="SUPFAM" id="SSF51971">
    <property type="entry name" value="Nucleotide-binding domain"/>
    <property type="match status" value="1"/>
</dbReference>
<dbReference type="AlphaFoldDB" id="A0A5Q3QBJ6"/>
<proteinExistence type="inferred from homology"/>
<dbReference type="Proteomes" id="UP000371041">
    <property type="component" value="Chromosome"/>
</dbReference>
<organism evidence="11 12">
    <name type="scientific">Allosaccharopolyspora coralli</name>
    <dbReference type="NCBI Taxonomy" id="2665642"/>
    <lineage>
        <taxon>Bacteria</taxon>
        <taxon>Bacillati</taxon>
        <taxon>Actinomycetota</taxon>
        <taxon>Actinomycetes</taxon>
        <taxon>Pseudonocardiales</taxon>
        <taxon>Pseudonocardiaceae</taxon>
        <taxon>Allosaccharopolyspora</taxon>
    </lineage>
</organism>
<evidence type="ECO:0000256" key="7">
    <source>
        <dbReference type="ARBA" id="ARBA00039751"/>
    </source>
</evidence>
<feature type="binding site" evidence="9">
    <location>
        <position position="152"/>
    </location>
    <ligand>
        <name>FAD</name>
        <dbReference type="ChEBI" id="CHEBI:57692"/>
    </ligand>
</feature>
<feature type="binding site" evidence="9">
    <location>
        <begin position="292"/>
        <end position="297"/>
    </location>
    <ligand>
        <name>FAD</name>
        <dbReference type="ChEBI" id="CHEBI:57692"/>
    </ligand>
</feature>
<evidence type="ECO:0000256" key="6">
    <source>
        <dbReference type="ARBA" id="ARBA00039101"/>
    </source>
</evidence>
<keyword evidence="12" id="KW-1185">Reference proteome</keyword>
<dbReference type="GO" id="GO:0071949">
    <property type="term" value="F:FAD binding"/>
    <property type="evidence" value="ECO:0007669"/>
    <property type="project" value="InterPro"/>
</dbReference>
<dbReference type="Gene3D" id="3.40.50.720">
    <property type="entry name" value="NAD(P)-binding Rossmann-like Domain"/>
    <property type="match status" value="1"/>
</dbReference>
<keyword evidence="3" id="KW-0285">Flavoprotein</keyword>
<evidence type="ECO:0000256" key="3">
    <source>
        <dbReference type="ARBA" id="ARBA00022630"/>
    </source>
</evidence>
<evidence type="ECO:0000256" key="2">
    <source>
        <dbReference type="ARBA" id="ARBA00006730"/>
    </source>
</evidence>
<dbReference type="GO" id="GO:0005737">
    <property type="term" value="C:cytoplasm"/>
    <property type="evidence" value="ECO:0007669"/>
    <property type="project" value="TreeGrafter"/>
</dbReference>
<evidence type="ECO:0000256" key="1">
    <source>
        <dbReference type="ARBA" id="ARBA00001974"/>
    </source>
</evidence>
<dbReference type="GO" id="GO:0019478">
    <property type="term" value="P:D-amino acid catabolic process"/>
    <property type="evidence" value="ECO:0007669"/>
    <property type="project" value="TreeGrafter"/>
</dbReference>
<protein>
    <recommendedName>
        <fullName evidence="7">D-amino-acid oxidase</fullName>
        <ecNumber evidence="6">1.4.3.3</ecNumber>
    </recommendedName>
</protein>
<dbReference type="InterPro" id="IPR023209">
    <property type="entry name" value="DAO"/>
</dbReference>
<keyword evidence="5" id="KW-0560">Oxidoreductase</keyword>
<feature type="binding site" evidence="9">
    <location>
        <begin position="36"/>
        <end position="37"/>
    </location>
    <ligand>
        <name>FAD</name>
        <dbReference type="ChEBI" id="CHEBI:57692"/>
    </ligand>
</feature>
<dbReference type="InterPro" id="IPR006181">
    <property type="entry name" value="D-amino_acid_oxidase_CS"/>
</dbReference>
<evidence type="ECO:0000256" key="8">
    <source>
        <dbReference type="ARBA" id="ARBA00049547"/>
    </source>
</evidence>
<dbReference type="EMBL" id="CP045929">
    <property type="protein sequence ID" value="QGK72031.1"/>
    <property type="molecule type" value="Genomic_DNA"/>
</dbReference>
<name>A0A5Q3QBJ6_9PSEU</name>
<keyword evidence="4 9" id="KW-0274">FAD</keyword>
<dbReference type="GO" id="GO:0003884">
    <property type="term" value="F:D-amino-acid oxidase activity"/>
    <property type="evidence" value="ECO:0007669"/>
    <property type="project" value="UniProtKB-EC"/>
</dbReference>
<dbReference type="Gene3D" id="3.30.9.10">
    <property type="entry name" value="D-Amino Acid Oxidase, subunit A, domain 2"/>
    <property type="match status" value="1"/>
</dbReference>
<evidence type="ECO:0000256" key="9">
    <source>
        <dbReference type="PIRSR" id="PIRSR000189-1"/>
    </source>
</evidence>
<evidence type="ECO:0000256" key="4">
    <source>
        <dbReference type="ARBA" id="ARBA00022827"/>
    </source>
</evidence>
<dbReference type="EC" id="1.4.3.3" evidence="6"/>
<dbReference type="PANTHER" id="PTHR11530:SF11">
    <property type="entry name" value="D-ASPARTATE OXIDASE"/>
    <property type="match status" value="1"/>
</dbReference>
<feature type="binding site" evidence="9">
    <location>
        <position position="169"/>
    </location>
    <ligand>
        <name>FAD</name>
        <dbReference type="ChEBI" id="CHEBI:57692"/>
    </ligand>
</feature>
<feature type="binding site" evidence="9">
    <location>
        <position position="293"/>
    </location>
    <ligand>
        <name>D-dopa</name>
        <dbReference type="ChEBI" id="CHEBI:149689"/>
    </ligand>
</feature>
<feature type="binding site" evidence="9">
    <location>
        <position position="267"/>
    </location>
    <ligand>
        <name>D-dopa</name>
        <dbReference type="ChEBI" id="CHEBI:149689"/>
    </ligand>
</feature>
<evidence type="ECO:0000313" key="11">
    <source>
        <dbReference type="EMBL" id="QGK72031.1"/>
    </source>
</evidence>
<comment type="cofactor">
    <cofactor evidence="1 9">
        <name>FAD</name>
        <dbReference type="ChEBI" id="CHEBI:57692"/>
    </cofactor>
</comment>
<dbReference type="PROSITE" id="PS00677">
    <property type="entry name" value="DAO"/>
    <property type="match status" value="1"/>
</dbReference>